<evidence type="ECO:0000256" key="2">
    <source>
        <dbReference type="ARBA" id="ARBA00003213"/>
    </source>
</evidence>
<proteinExistence type="inferred from homology"/>
<comment type="catalytic activity">
    <reaction evidence="9 10 11">
        <text>adenosine(37) in tRNA + dimethylallyl diphosphate = N(6)-dimethylallyladenosine(37) in tRNA + diphosphate</text>
        <dbReference type="Rhea" id="RHEA:26482"/>
        <dbReference type="Rhea" id="RHEA-COMP:10162"/>
        <dbReference type="Rhea" id="RHEA-COMP:10375"/>
        <dbReference type="ChEBI" id="CHEBI:33019"/>
        <dbReference type="ChEBI" id="CHEBI:57623"/>
        <dbReference type="ChEBI" id="CHEBI:74411"/>
        <dbReference type="ChEBI" id="CHEBI:74415"/>
        <dbReference type="EC" id="2.5.1.75"/>
    </reaction>
</comment>
<dbReference type="EC" id="2.5.1.75" evidence="10"/>
<dbReference type="EMBL" id="DVNC01000021">
    <property type="protein sequence ID" value="HIU53024.1"/>
    <property type="molecule type" value="Genomic_DNA"/>
</dbReference>
<evidence type="ECO:0000256" key="12">
    <source>
        <dbReference type="RuleBase" id="RU003784"/>
    </source>
</evidence>
<dbReference type="InterPro" id="IPR018022">
    <property type="entry name" value="IPT"/>
</dbReference>
<dbReference type="GO" id="GO:0052381">
    <property type="term" value="F:tRNA dimethylallyltransferase activity"/>
    <property type="evidence" value="ECO:0007669"/>
    <property type="project" value="UniProtKB-UniRule"/>
</dbReference>
<feature type="site" description="Interaction with substrate tRNA" evidence="10">
    <location>
        <position position="126"/>
    </location>
</feature>
<feature type="region of interest" description="Interaction with substrate tRNA" evidence="10">
    <location>
        <begin position="38"/>
        <end position="41"/>
    </location>
</feature>
<evidence type="ECO:0000256" key="11">
    <source>
        <dbReference type="RuleBase" id="RU003783"/>
    </source>
</evidence>
<keyword evidence="5 10" id="KW-0819">tRNA processing</keyword>
<dbReference type="Pfam" id="PF01715">
    <property type="entry name" value="IPPT"/>
    <property type="match status" value="1"/>
</dbReference>
<evidence type="ECO:0000256" key="10">
    <source>
        <dbReference type="HAMAP-Rule" id="MF_00185"/>
    </source>
</evidence>
<dbReference type="PANTHER" id="PTHR11088">
    <property type="entry name" value="TRNA DIMETHYLALLYLTRANSFERASE"/>
    <property type="match status" value="1"/>
</dbReference>
<dbReference type="GO" id="GO:0006400">
    <property type="term" value="P:tRNA modification"/>
    <property type="evidence" value="ECO:0007669"/>
    <property type="project" value="TreeGrafter"/>
</dbReference>
<dbReference type="InterPro" id="IPR039657">
    <property type="entry name" value="Dimethylallyltransferase"/>
</dbReference>
<dbReference type="NCBIfam" id="TIGR00174">
    <property type="entry name" value="miaA"/>
    <property type="match status" value="1"/>
</dbReference>
<accession>A0A9D1M3J2</accession>
<dbReference type="Gene3D" id="1.10.20.140">
    <property type="match status" value="1"/>
</dbReference>
<comment type="cofactor">
    <cofactor evidence="1 10">
        <name>Mg(2+)</name>
        <dbReference type="ChEBI" id="CHEBI:18420"/>
    </cofactor>
</comment>
<feature type="binding site" evidence="10">
    <location>
        <begin position="13"/>
        <end position="20"/>
    </location>
    <ligand>
        <name>ATP</name>
        <dbReference type="ChEBI" id="CHEBI:30616"/>
    </ligand>
</feature>
<reference evidence="14" key="2">
    <citation type="journal article" date="2021" name="PeerJ">
        <title>Extensive microbial diversity within the chicken gut microbiome revealed by metagenomics and culture.</title>
        <authorList>
            <person name="Gilroy R."/>
            <person name="Ravi A."/>
            <person name="Getino M."/>
            <person name="Pursley I."/>
            <person name="Horton D.L."/>
            <person name="Alikhan N.F."/>
            <person name="Baker D."/>
            <person name="Gharbi K."/>
            <person name="Hall N."/>
            <person name="Watson M."/>
            <person name="Adriaenssens E.M."/>
            <person name="Foster-Nyarko E."/>
            <person name="Jarju S."/>
            <person name="Secka A."/>
            <person name="Antonio M."/>
            <person name="Oren A."/>
            <person name="Chaudhuri R.R."/>
            <person name="La Ragione R."/>
            <person name="Hildebrand F."/>
            <person name="Pallen M.J."/>
        </authorList>
    </citation>
    <scope>NUCLEOTIDE SEQUENCE</scope>
    <source>
        <strain evidence="14">ChiW3-316</strain>
    </source>
</reference>
<comment type="function">
    <text evidence="2 10 12">Catalyzes the transfer of a dimethylallyl group onto the adenine at position 37 in tRNAs that read codons beginning with uridine, leading to the formation of N6-(dimethylallyl)adenosine (i(6)A).</text>
</comment>
<evidence type="ECO:0000256" key="7">
    <source>
        <dbReference type="ARBA" id="ARBA00022840"/>
    </source>
</evidence>
<keyword evidence="7 10" id="KW-0067">ATP-binding</keyword>
<dbReference type="InterPro" id="IPR027417">
    <property type="entry name" value="P-loop_NTPase"/>
</dbReference>
<evidence type="ECO:0000256" key="8">
    <source>
        <dbReference type="ARBA" id="ARBA00022842"/>
    </source>
</evidence>
<evidence type="ECO:0000256" key="9">
    <source>
        <dbReference type="ARBA" id="ARBA00049563"/>
    </source>
</evidence>
<evidence type="ECO:0000256" key="13">
    <source>
        <dbReference type="RuleBase" id="RU003785"/>
    </source>
</evidence>
<dbReference type="HAMAP" id="MF_00185">
    <property type="entry name" value="IPP_trans"/>
    <property type="match status" value="1"/>
</dbReference>
<comment type="caution">
    <text evidence="10">Lacks conserved residue(s) required for the propagation of feature annotation.</text>
</comment>
<sequence>MTVLKHPVVVIAGPTASGKSGLALDLAEALNGVVINADSMQIYQDTPIISAVPSAADKARVPHRLYEIFPADVNSSVVDWLNLAAAEIRSAWLAQKLPVVAGGTGLYLDNLINGTTPIPETSAAVRQEVAALLREYGVQALHEKLREYDPATAKRLSPNDTTRVRRAYEVWRDTGVPLSVWHRKPMVKKLPEASFVVIKIIPGREELDSRCYRRWEQMLAAGALKEAAELAARKLDSRLPAMKALGVPELLAFVEGKCSLDEASAQAKLHTRQYAKRQMTWFKNKLAADIVLDSCYKGSPEEREKVIFDVKKRL</sequence>
<evidence type="ECO:0000256" key="3">
    <source>
        <dbReference type="ARBA" id="ARBA00005842"/>
    </source>
</evidence>
<comment type="similarity">
    <text evidence="3 10 13">Belongs to the IPP transferase family.</text>
</comment>
<evidence type="ECO:0000256" key="4">
    <source>
        <dbReference type="ARBA" id="ARBA00022679"/>
    </source>
</evidence>
<evidence type="ECO:0000256" key="6">
    <source>
        <dbReference type="ARBA" id="ARBA00022741"/>
    </source>
</evidence>
<comment type="caution">
    <text evidence="14">The sequence shown here is derived from an EMBL/GenBank/DDBJ whole genome shotgun (WGS) entry which is preliminary data.</text>
</comment>
<comment type="subunit">
    <text evidence="10">Monomer.</text>
</comment>
<evidence type="ECO:0000313" key="15">
    <source>
        <dbReference type="Proteomes" id="UP000824107"/>
    </source>
</evidence>
<name>A0A9D1M3J2_9PROT</name>
<dbReference type="AlphaFoldDB" id="A0A9D1M3J2"/>
<dbReference type="Proteomes" id="UP000824107">
    <property type="component" value="Unassembled WGS sequence"/>
</dbReference>
<evidence type="ECO:0000313" key="14">
    <source>
        <dbReference type="EMBL" id="HIU53024.1"/>
    </source>
</evidence>
<dbReference type="Gene3D" id="3.40.50.300">
    <property type="entry name" value="P-loop containing nucleotide triphosphate hydrolases"/>
    <property type="match status" value="1"/>
</dbReference>
<organism evidence="14 15">
    <name type="scientific">Candidatus Scatocola faecipullorum</name>
    <dbReference type="NCBI Taxonomy" id="2840917"/>
    <lineage>
        <taxon>Bacteria</taxon>
        <taxon>Pseudomonadati</taxon>
        <taxon>Pseudomonadota</taxon>
        <taxon>Alphaproteobacteria</taxon>
        <taxon>Rhodospirillales</taxon>
        <taxon>Rhodospirillaceae</taxon>
        <taxon>Rhodospirillaceae incertae sedis</taxon>
        <taxon>Candidatus Scatocola</taxon>
    </lineage>
</organism>
<reference evidence="14" key="1">
    <citation type="submission" date="2020-10" db="EMBL/GenBank/DDBJ databases">
        <authorList>
            <person name="Gilroy R."/>
        </authorList>
    </citation>
    <scope>NUCLEOTIDE SEQUENCE</scope>
    <source>
        <strain evidence="14">ChiW3-316</strain>
    </source>
</reference>
<keyword evidence="4 10" id="KW-0808">Transferase</keyword>
<gene>
    <name evidence="10 14" type="primary">miaA</name>
    <name evidence="14" type="ORF">IAD20_02970</name>
</gene>
<feature type="site" description="Interaction with substrate tRNA" evidence="10">
    <location>
        <position position="104"/>
    </location>
</feature>
<dbReference type="SUPFAM" id="SSF52540">
    <property type="entry name" value="P-loop containing nucleoside triphosphate hydrolases"/>
    <property type="match status" value="2"/>
</dbReference>
<protein>
    <recommendedName>
        <fullName evidence="10">tRNA dimethylallyltransferase</fullName>
        <ecNumber evidence="10">2.5.1.75</ecNumber>
    </recommendedName>
    <alternativeName>
        <fullName evidence="10">Dimethylallyl diphosphate:tRNA dimethylallyltransferase</fullName>
        <shortName evidence="10">DMAPP:tRNA dimethylallyltransferase</shortName>
        <shortName evidence="10">DMATase</shortName>
    </alternativeName>
    <alternativeName>
        <fullName evidence="10">Isopentenyl-diphosphate:tRNA isopentenyltransferase</fullName>
        <shortName evidence="10">IPP transferase</shortName>
        <shortName evidence="10">IPPT</shortName>
        <shortName evidence="10">IPTase</shortName>
    </alternativeName>
</protein>
<keyword evidence="6 10" id="KW-0547">Nucleotide-binding</keyword>
<dbReference type="PANTHER" id="PTHR11088:SF60">
    <property type="entry name" value="TRNA DIMETHYLALLYLTRANSFERASE"/>
    <property type="match status" value="1"/>
</dbReference>
<dbReference type="GO" id="GO:0005524">
    <property type="term" value="F:ATP binding"/>
    <property type="evidence" value="ECO:0007669"/>
    <property type="project" value="UniProtKB-UniRule"/>
</dbReference>
<feature type="binding site" evidence="10">
    <location>
        <begin position="15"/>
        <end position="20"/>
    </location>
    <ligand>
        <name>substrate</name>
    </ligand>
</feature>
<evidence type="ECO:0000256" key="1">
    <source>
        <dbReference type="ARBA" id="ARBA00001946"/>
    </source>
</evidence>
<keyword evidence="8 10" id="KW-0460">Magnesium</keyword>
<evidence type="ECO:0000256" key="5">
    <source>
        <dbReference type="ARBA" id="ARBA00022694"/>
    </source>
</evidence>